<proteinExistence type="predicted"/>
<dbReference type="InterPro" id="IPR031731">
    <property type="entry name" value="CX9C"/>
</dbReference>
<dbReference type="Pfam" id="PF16860">
    <property type="entry name" value="CX9C"/>
    <property type="match status" value="1"/>
</dbReference>
<name>A0A553MU91_9TELE</name>
<dbReference type="STRING" id="623744.A0A553MU91"/>
<dbReference type="Proteomes" id="UP000316079">
    <property type="component" value="Unassembled WGS sequence"/>
</dbReference>
<keyword evidence="3" id="KW-1185">Reference proteome</keyword>
<dbReference type="PANTHER" id="PTHR47106">
    <property type="entry name" value="COILED-COIL-HELIX-COILED-COIL-HELIX DOMAIN-CONTAINING PROTEIN 5"/>
    <property type="match status" value="1"/>
</dbReference>
<feature type="domain" description="IMS import disulfide relay-system CHCH-CHCH-like Cx9C" evidence="1">
    <location>
        <begin position="17"/>
        <end position="60"/>
    </location>
</feature>
<evidence type="ECO:0000313" key="3">
    <source>
        <dbReference type="Proteomes" id="UP000316079"/>
    </source>
</evidence>
<dbReference type="GO" id="GO:0045333">
    <property type="term" value="P:cellular respiration"/>
    <property type="evidence" value="ECO:0007669"/>
    <property type="project" value="TreeGrafter"/>
</dbReference>
<dbReference type="OrthoDB" id="2581252at2759"/>
<evidence type="ECO:0000313" key="2">
    <source>
        <dbReference type="EMBL" id="TRY56744.1"/>
    </source>
</evidence>
<sequence length="76" mass="8969">MDWSWIYPVVRLKEAAMAIVSRFCQKELDEYGGCVAAHPESWQEKCADLKLKVAQCTSSQYEFLFDSYHHLWSRNH</sequence>
<dbReference type="Gene3D" id="1.10.287.2900">
    <property type="match status" value="1"/>
</dbReference>
<dbReference type="AlphaFoldDB" id="A0A553MU91"/>
<comment type="caution">
    <text evidence="2">The sequence shown here is derived from an EMBL/GenBank/DDBJ whole genome shotgun (WGS) entry which is preliminary data.</text>
</comment>
<dbReference type="InterPro" id="IPR052848">
    <property type="entry name" value="CHCH_domain-containing_protein"/>
</dbReference>
<gene>
    <name evidence="2" type="ORF">DNTS_004716</name>
</gene>
<organism evidence="2 3">
    <name type="scientific">Danionella cerebrum</name>
    <dbReference type="NCBI Taxonomy" id="2873325"/>
    <lineage>
        <taxon>Eukaryota</taxon>
        <taxon>Metazoa</taxon>
        <taxon>Chordata</taxon>
        <taxon>Craniata</taxon>
        <taxon>Vertebrata</taxon>
        <taxon>Euteleostomi</taxon>
        <taxon>Actinopterygii</taxon>
        <taxon>Neopterygii</taxon>
        <taxon>Teleostei</taxon>
        <taxon>Ostariophysi</taxon>
        <taxon>Cypriniformes</taxon>
        <taxon>Danionidae</taxon>
        <taxon>Danioninae</taxon>
        <taxon>Danionella</taxon>
    </lineage>
</organism>
<reference evidence="2 3" key="1">
    <citation type="journal article" date="2019" name="Sci. Data">
        <title>Hybrid genome assembly and annotation of Danionella translucida.</title>
        <authorList>
            <person name="Kadobianskyi M."/>
            <person name="Schulze L."/>
            <person name="Schuelke M."/>
            <person name="Judkewitz B."/>
        </authorList>
    </citation>
    <scope>NUCLEOTIDE SEQUENCE [LARGE SCALE GENOMIC DNA]</scope>
    <source>
        <strain evidence="2 3">Bolton</strain>
    </source>
</reference>
<accession>A0A553MU91</accession>
<evidence type="ECO:0000259" key="1">
    <source>
        <dbReference type="Pfam" id="PF16860"/>
    </source>
</evidence>
<dbReference type="EMBL" id="SRMA01027265">
    <property type="protein sequence ID" value="TRY56744.1"/>
    <property type="molecule type" value="Genomic_DNA"/>
</dbReference>
<protein>
    <recommendedName>
        <fullName evidence="1">IMS import disulfide relay-system CHCH-CHCH-like Cx9C domain-containing protein</fullName>
    </recommendedName>
</protein>
<dbReference type="PANTHER" id="PTHR47106:SF1">
    <property type="entry name" value="COILED-COIL-HELIX-COILED-COIL-HELIX DOMAIN-CONTAINING PROTEIN 5"/>
    <property type="match status" value="1"/>
</dbReference>
<dbReference type="GO" id="GO:0005758">
    <property type="term" value="C:mitochondrial intermembrane space"/>
    <property type="evidence" value="ECO:0007669"/>
    <property type="project" value="TreeGrafter"/>
</dbReference>